<dbReference type="InterPro" id="IPR001257">
    <property type="entry name" value="Parvovirus_NS1_helicase"/>
</dbReference>
<dbReference type="Pfam" id="PF01057">
    <property type="entry name" value="Parvo_NS1"/>
    <property type="match status" value="1"/>
</dbReference>
<dbReference type="InterPro" id="IPR027417">
    <property type="entry name" value="P-loop_NTPase"/>
</dbReference>
<dbReference type="HOGENOM" id="CLU_439592_0_0_1"/>
<dbReference type="GO" id="GO:0019079">
    <property type="term" value="P:viral genome replication"/>
    <property type="evidence" value="ECO:0007669"/>
    <property type="project" value="InterPro"/>
</dbReference>
<name>E9I3L8_DAPPU</name>
<dbReference type="eggNOG" id="ENOG502SZ24">
    <property type="taxonomic scope" value="Eukaryota"/>
</dbReference>
<dbReference type="InParanoid" id="E9I3L8"/>
<dbReference type="AlphaFoldDB" id="E9I3L8"/>
<reference evidence="2 3" key="1">
    <citation type="journal article" date="2011" name="Science">
        <title>The ecoresponsive genome of Daphnia pulex.</title>
        <authorList>
            <person name="Colbourne J.K."/>
            <person name="Pfrender M.E."/>
            <person name="Gilbert D."/>
            <person name="Thomas W.K."/>
            <person name="Tucker A."/>
            <person name="Oakley T.H."/>
            <person name="Tokishita S."/>
            <person name="Aerts A."/>
            <person name="Arnold G.J."/>
            <person name="Basu M.K."/>
            <person name="Bauer D.J."/>
            <person name="Caceres C.E."/>
            <person name="Carmel L."/>
            <person name="Casola C."/>
            <person name="Choi J.H."/>
            <person name="Detter J.C."/>
            <person name="Dong Q."/>
            <person name="Dusheyko S."/>
            <person name="Eads B.D."/>
            <person name="Frohlich T."/>
            <person name="Geiler-Samerotte K.A."/>
            <person name="Gerlach D."/>
            <person name="Hatcher P."/>
            <person name="Jogdeo S."/>
            <person name="Krijgsveld J."/>
            <person name="Kriventseva E.V."/>
            <person name="Kultz D."/>
            <person name="Laforsch C."/>
            <person name="Lindquist E."/>
            <person name="Lopez J."/>
            <person name="Manak J.R."/>
            <person name="Muller J."/>
            <person name="Pangilinan J."/>
            <person name="Patwardhan R.P."/>
            <person name="Pitluck S."/>
            <person name="Pritham E.J."/>
            <person name="Rechtsteiner A."/>
            <person name="Rho M."/>
            <person name="Rogozin I.B."/>
            <person name="Sakarya O."/>
            <person name="Salamov A."/>
            <person name="Schaack S."/>
            <person name="Shapiro H."/>
            <person name="Shiga Y."/>
            <person name="Skalitzky C."/>
            <person name="Smith Z."/>
            <person name="Souvorov A."/>
            <person name="Sung W."/>
            <person name="Tang Z."/>
            <person name="Tsuchiya D."/>
            <person name="Tu H."/>
            <person name="Vos H."/>
            <person name="Wang M."/>
            <person name="Wolf Y.I."/>
            <person name="Yamagata H."/>
            <person name="Yamada T."/>
            <person name="Ye Y."/>
            <person name="Shaw J.R."/>
            <person name="Andrews J."/>
            <person name="Crease T.J."/>
            <person name="Tang H."/>
            <person name="Lucas S.M."/>
            <person name="Robertson H.M."/>
            <person name="Bork P."/>
            <person name="Koonin E.V."/>
            <person name="Zdobnov E.M."/>
            <person name="Grigoriev I.V."/>
            <person name="Lynch M."/>
            <person name="Boore J.L."/>
        </authorList>
    </citation>
    <scope>NUCLEOTIDE SEQUENCE [LARGE SCALE GENOMIC DNA]</scope>
</reference>
<gene>
    <name evidence="2" type="ORF">DAPPUDRAFT_339705</name>
</gene>
<dbReference type="SUPFAM" id="SSF52540">
    <property type="entry name" value="P-loop containing nucleoside triphosphate hydrolases"/>
    <property type="match status" value="1"/>
</dbReference>
<evidence type="ECO:0000313" key="2">
    <source>
        <dbReference type="EMBL" id="EFX61411.1"/>
    </source>
</evidence>
<accession>E9I3L8</accession>
<dbReference type="Proteomes" id="UP000000305">
    <property type="component" value="Unassembled WGS sequence"/>
</dbReference>
<evidence type="ECO:0000259" key="1">
    <source>
        <dbReference type="Pfam" id="PF01057"/>
    </source>
</evidence>
<dbReference type="OrthoDB" id="6776179at2759"/>
<evidence type="ECO:0000313" key="3">
    <source>
        <dbReference type="Proteomes" id="UP000000305"/>
    </source>
</evidence>
<organism evidence="2 3">
    <name type="scientific">Daphnia pulex</name>
    <name type="common">Water flea</name>
    <dbReference type="NCBI Taxonomy" id="6669"/>
    <lineage>
        <taxon>Eukaryota</taxon>
        <taxon>Metazoa</taxon>
        <taxon>Ecdysozoa</taxon>
        <taxon>Arthropoda</taxon>
        <taxon>Crustacea</taxon>
        <taxon>Branchiopoda</taxon>
        <taxon>Diplostraca</taxon>
        <taxon>Cladocera</taxon>
        <taxon>Anomopoda</taxon>
        <taxon>Daphniidae</taxon>
        <taxon>Daphnia</taxon>
    </lineage>
</organism>
<dbReference type="EMBL" id="GL734627">
    <property type="protein sequence ID" value="EFX61411.1"/>
    <property type="molecule type" value="Genomic_DNA"/>
</dbReference>
<feature type="domain" description="Parvovirus non-structural protein 1 helicase" evidence="1">
    <location>
        <begin position="422"/>
        <end position="557"/>
    </location>
</feature>
<dbReference type="KEGG" id="dpx:DAPPUDRAFT_339705"/>
<proteinExistence type="predicted"/>
<keyword evidence="3" id="KW-1185">Reference proteome</keyword>
<sequence>MTKRKYICIDKKVFLIVFGHKKRGIELVLLPNNHRLVQHFCPTFYPTLNKRRFTPYNVRPTRDSVRRVIDFCDDGDFPPSDRGERFERFHLTAGGDLEDVPVADGSDCIQEAIVAQDVQERSPELLLPMYCGGAEADGTPIEKLFEFANFDRRASVMHTVHLVRSGIPHPGDGALEKLGTIKRSKGGGLLVFGHAENCGTHYHVLHGCSLAGGRCQCFKSGGWLNVFGYPVGKPLRYRSNQFCLEHTAAIWVHCLEGKGGRALLFAQLSRTSEHFLCRIQDLPSYWQGPFPLSRSCLSEFGFNDAEESGAANAGLLEKGGDFRLEEEQKVNSVSSACNFLREISKRYWLSDFSSLLAVSDVMLKEDLQKVLMYNMLKVQQYMNNVFTLEYNIMRNQSFSDFRNTLNSNNVAFGEGFMSREDSFNVLKLMFSTVRMNDLEAAKLIILFRKWFDRELGKKNTIILIGEPSCGKTWLAKAWMKLACYWGKITEWSKGNQFIFSGCCVGRIILHDECIQPIEDNAYSETLKKIYAGECCPISVKYQSGQLSCGAPVIGTCNSFPIRNRDAVFRQAFDERITFLDWHGKEAMDSANIYGECNPRALFDLVDWAEDQIMFFDPSEIFN</sequence>
<protein>
    <recommendedName>
        <fullName evidence="1">Parvovirus non-structural protein 1 helicase domain-containing protein</fullName>
    </recommendedName>
</protein>
<dbReference type="Gene3D" id="3.40.50.300">
    <property type="entry name" value="P-loop containing nucleotide triphosphate hydrolases"/>
    <property type="match status" value="1"/>
</dbReference>